<dbReference type="Proteomes" id="UP001207468">
    <property type="component" value="Unassembled WGS sequence"/>
</dbReference>
<gene>
    <name evidence="1" type="ORF">F5148DRAFT_1225595</name>
</gene>
<protein>
    <submittedName>
        <fullName evidence="1">Uncharacterized protein</fullName>
    </submittedName>
</protein>
<reference evidence="1" key="1">
    <citation type="submission" date="2021-03" db="EMBL/GenBank/DDBJ databases">
        <title>Evolutionary priming and transition to the ectomycorrhizal habit in an iconic lineage of mushroom-forming fungi: is preadaptation a requirement?</title>
        <authorList>
            <consortium name="DOE Joint Genome Institute"/>
            <person name="Looney B.P."/>
            <person name="Miyauchi S."/>
            <person name="Morin E."/>
            <person name="Drula E."/>
            <person name="Courty P.E."/>
            <person name="Chicoki N."/>
            <person name="Fauchery L."/>
            <person name="Kohler A."/>
            <person name="Kuo A."/>
            <person name="LaButti K."/>
            <person name="Pangilinan J."/>
            <person name="Lipzen A."/>
            <person name="Riley R."/>
            <person name="Andreopoulos W."/>
            <person name="He G."/>
            <person name="Johnson J."/>
            <person name="Barry K.W."/>
            <person name="Grigoriev I.V."/>
            <person name="Nagy L."/>
            <person name="Hibbett D."/>
            <person name="Henrissat B."/>
            <person name="Matheny P.B."/>
            <person name="Labbe J."/>
            <person name="Martin A.F."/>
        </authorList>
    </citation>
    <scope>NUCLEOTIDE SEQUENCE</scope>
    <source>
        <strain evidence="1">BPL698</strain>
    </source>
</reference>
<comment type="caution">
    <text evidence="1">The sequence shown here is derived from an EMBL/GenBank/DDBJ whole genome shotgun (WGS) entry which is preliminary data.</text>
</comment>
<sequence length="445" mass="50223">MRDAEKGNGEEYDDDAGPLFSMYWKMAAEEDVKMVERWVGDADSILIFTGLFSAAVSALLAVTTLDLLPSPQDTSNFYLRNITQLLSERNATTLSDIPGPPGFFIPWDVTVVNFFWFSSLLMSITCAVMATVVQQWARLYIRYSQPPQRGPRTRARIRAMFYRSVDKLFIKNLGAFLPSYLHLSLIFFLVGLLVYLYTRDKIIFGFVSSLLLVSMGVYLFFTFLPLFQHNSLLYTPLSTLPHTLFALLVGIVLMLIGRRFRCPDWIISDWAFEDVGKKADKFAAKRSETFDDHVLTWSLNSLGDDDEVEKFLQAVPEFFRHTSKTLSSLTDRMRAKFRQIIHGFLDRTFRSSSITEDDIRSRVLICIDASNAALGPNEFLGIFNSILTDPDLQYVWNGIVSKAQNNGDRISIAILKNFGGGAFTTPPQGVGISSGYQAWVPSVSN</sequence>
<evidence type="ECO:0000313" key="1">
    <source>
        <dbReference type="EMBL" id="KAI9455642.1"/>
    </source>
</evidence>
<dbReference type="EMBL" id="JAGFNK010000247">
    <property type="protein sequence ID" value="KAI9455642.1"/>
    <property type="molecule type" value="Genomic_DNA"/>
</dbReference>
<name>A0ACC0U2G9_9AGAM</name>
<organism evidence="1 2">
    <name type="scientific">Russula earlei</name>
    <dbReference type="NCBI Taxonomy" id="71964"/>
    <lineage>
        <taxon>Eukaryota</taxon>
        <taxon>Fungi</taxon>
        <taxon>Dikarya</taxon>
        <taxon>Basidiomycota</taxon>
        <taxon>Agaricomycotina</taxon>
        <taxon>Agaricomycetes</taxon>
        <taxon>Russulales</taxon>
        <taxon>Russulaceae</taxon>
        <taxon>Russula</taxon>
    </lineage>
</organism>
<keyword evidence="2" id="KW-1185">Reference proteome</keyword>
<proteinExistence type="predicted"/>
<evidence type="ECO:0000313" key="2">
    <source>
        <dbReference type="Proteomes" id="UP001207468"/>
    </source>
</evidence>
<accession>A0ACC0U2G9</accession>